<dbReference type="Gene3D" id="3.40.630.10">
    <property type="entry name" value="Zn peptidases"/>
    <property type="match status" value="1"/>
</dbReference>
<proteinExistence type="predicted"/>
<dbReference type="InterPro" id="IPR007484">
    <property type="entry name" value="Peptidase_M28"/>
</dbReference>
<feature type="domain" description="Peptidase M28" evidence="2">
    <location>
        <begin position="212"/>
        <end position="377"/>
    </location>
</feature>
<comment type="caution">
    <text evidence="3">The sequence shown here is derived from an EMBL/GenBank/DDBJ whole genome shotgun (WGS) entry which is preliminary data.</text>
</comment>
<feature type="region of interest" description="Disordered" evidence="1">
    <location>
        <begin position="1"/>
        <end position="20"/>
    </location>
</feature>
<sequence length="539" mass="59778">MLRERLEAKGRLFPPSDAVAGSPEERQIIDHAAAELEELGLDVSRYSFECMSWREKYTEVSVKSHRFNAVAMPYSPSAEIEGELVHVGDAAHPRDWEGLDLSGKVALVQLYRKLDEATWQYIEAVLHGAEAVIFYDRFPSRRRRMVVLFSLDYRFGPGAPPPVPAVAVSFEDGVRLTKTARRGEKVSVRVEAEVDHAATSQVVFAGDLSGPVISAHADKWLSGFTDDVLGVGMLLELARELREGAGYVLFGAEESGAPAYSPWYWIWGSRSFVKHLARAGSIGEFGALLNLDTLGGARLRIAASGPDFAEALRELAGAEVGPDSVLFDSFSFTMAGIPAATFHTFPELWSVYHSDADTSTAVNWEGVERAYRAVVHVAKVLAEKRWSLMRYDLLVSSILEKLERLSFLREARELASEVAKLRVGCEEEARELRRALTRAIFRGHYETELVESEVAYPYPLDVADDLVKLREALAGSGSLDAALRGLRRVPGFEQALPSLEPLRRSTLSQSSLREYYTALERAVLESLAMLREAIASLRR</sequence>
<organism evidence="3">
    <name type="scientific">Thermofilum pendens</name>
    <dbReference type="NCBI Taxonomy" id="2269"/>
    <lineage>
        <taxon>Archaea</taxon>
        <taxon>Thermoproteota</taxon>
        <taxon>Thermoprotei</taxon>
        <taxon>Thermofilales</taxon>
        <taxon>Thermofilaceae</taxon>
        <taxon>Thermofilum</taxon>
    </lineage>
</organism>
<dbReference type="EMBL" id="DTBQ01000015">
    <property type="protein sequence ID" value="HGM46202.1"/>
    <property type="molecule type" value="Genomic_DNA"/>
</dbReference>
<gene>
    <name evidence="3" type="ORF">ENU21_00420</name>
</gene>
<feature type="compositionally biased region" description="Basic and acidic residues" evidence="1">
    <location>
        <begin position="1"/>
        <end position="10"/>
    </location>
</feature>
<dbReference type="SUPFAM" id="SSF53187">
    <property type="entry name" value="Zn-dependent exopeptidases"/>
    <property type="match status" value="1"/>
</dbReference>
<evidence type="ECO:0000313" key="3">
    <source>
        <dbReference type="EMBL" id="HGM46202.1"/>
    </source>
</evidence>
<reference evidence="3" key="1">
    <citation type="journal article" date="2020" name="mSystems">
        <title>Genome- and Community-Level Interaction Insights into Carbon Utilization and Element Cycling Functions of Hydrothermarchaeota in Hydrothermal Sediment.</title>
        <authorList>
            <person name="Zhou Z."/>
            <person name="Liu Y."/>
            <person name="Xu W."/>
            <person name="Pan J."/>
            <person name="Luo Z.H."/>
            <person name="Li M."/>
        </authorList>
    </citation>
    <scope>NUCLEOTIDE SEQUENCE</scope>
    <source>
        <strain evidence="3">SpSt-649</strain>
    </source>
</reference>
<evidence type="ECO:0000259" key="2">
    <source>
        <dbReference type="Pfam" id="PF04389"/>
    </source>
</evidence>
<dbReference type="AlphaFoldDB" id="A0A7C4D1T8"/>
<dbReference type="InterPro" id="IPR046450">
    <property type="entry name" value="PA_dom_sf"/>
</dbReference>
<dbReference type="Pfam" id="PF04389">
    <property type="entry name" value="Peptidase_M28"/>
    <property type="match status" value="1"/>
</dbReference>
<evidence type="ECO:0000256" key="1">
    <source>
        <dbReference type="SAM" id="MobiDB-lite"/>
    </source>
</evidence>
<name>A0A7C4D1T8_THEPE</name>
<protein>
    <submittedName>
        <fullName evidence="3">M28 family peptidase</fullName>
    </submittedName>
</protein>
<dbReference type="SUPFAM" id="SSF52025">
    <property type="entry name" value="PA domain"/>
    <property type="match status" value="1"/>
</dbReference>
<accession>A0A7C4D1T8</accession>
<dbReference type="Gene3D" id="3.50.30.30">
    <property type="match status" value="1"/>
</dbReference>